<dbReference type="InterPro" id="IPR013568">
    <property type="entry name" value="SEFIR_dom"/>
</dbReference>
<evidence type="ECO:0000313" key="2">
    <source>
        <dbReference type="EMBL" id="MFC6662546.1"/>
    </source>
</evidence>
<reference evidence="3" key="1">
    <citation type="journal article" date="2019" name="Int. J. Syst. Evol. Microbiol.">
        <title>The Global Catalogue of Microorganisms (GCM) 10K type strain sequencing project: providing services to taxonomists for standard genome sequencing and annotation.</title>
        <authorList>
            <consortium name="The Broad Institute Genomics Platform"/>
            <consortium name="The Broad Institute Genome Sequencing Center for Infectious Disease"/>
            <person name="Wu L."/>
            <person name="Ma J."/>
        </authorList>
    </citation>
    <scope>NUCLEOTIDE SEQUENCE [LARGE SCALE GENOMIC DNA]</scope>
    <source>
        <strain evidence="3">CCUG 63830</strain>
    </source>
</reference>
<dbReference type="Gene3D" id="3.40.50.10140">
    <property type="entry name" value="Toll/interleukin-1 receptor homology (TIR) domain"/>
    <property type="match status" value="1"/>
</dbReference>
<protein>
    <submittedName>
        <fullName evidence="2">Toll/interleukin-1 receptor domain-containing protein</fullName>
    </submittedName>
</protein>
<dbReference type="EMBL" id="JBHSWB010000002">
    <property type="protein sequence ID" value="MFC6662546.1"/>
    <property type="molecule type" value="Genomic_DNA"/>
</dbReference>
<sequence length="95" mass="10569">MTTPAAETPVKTFISYAWTSESHKARVRALADRLRLKGIDVILDQYHLRDGEDANAFMELVATQGPVKKVVVICDPKYVQRMNARQGAVARKAPS</sequence>
<dbReference type="InterPro" id="IPR035897">
    <property type="entry name" value="Toll_tir_struct_dom_sf"/>
</dbReference>
<keyword evidence="2" id="KW-0675">Receptor</keyword>
<accession>A0ABW1ZP83</accession>
<organism evidence="2 3">
    <name type="scientific">Deinococcus multiflagellatus</name>
    <dbReference type="NCBI Taxonomy" id="1656887"/>
    <lineage>
        <taxon>Bacteria</taxon>
        <taxon>Thermotogati</taxon>
        <taxon>Deinococcota</taxon>
        <taxon>Deinococci</taxon>
        <taxon>Deinococcales</taxon>
        <taxon>Deinococcaceae</taxon>
        <taxon>Deinococcus</taxon>
    </lineage>
</organism>
<gene>
    <name evidence="2" type="ORF">ACFP90_21050</name>
</gene>
<evidence type="ECO:0000313" key="3">
    <source>
        <dbReference type="Proteomes" id="UP001596317"/>
    </source>
</evidence>
<name>A0ABW1ZP83_9DEIO</name>
<keyword evidence="3" id="KW-1185">Reference proteome</keyword>
<dbReference type="Pfam" id="PF13676">
    <property type="entry name" value="TIR_2"/>
    <property type="match status" value="1"/>
</dbReference>
<dbReference type="InterPro" id="IPR000157">
    <property type="entry name" value="TIR_dom"/>
</dbReference>
<dbReference type="PROSITE" id="PS51534">
    <property type="entry name" value="SEFIR"/>
    <property type="match status" value="1"/>
</dbReference>
<proteinExistence type="predicted"/>
<comment type="caution">
    <text evidence="2">The sequence shown here is derived from an EMBL/GenBank/DDBJ whole genome shotgun (WGS) entry which is preliminary data.</text>
</comment>
<feature type="domain" description="SEFIR" evidence="1">
    <location>
        <begin position="9"/>
        <end position="95"/>
    </location>
</feature>
<dbReference type="Proteomes" id="UP001596317">
    <property type="component" value="Unassembled WGS sequence"/>
</dbReference>
<dbReference type="RefSeq" id="WP_380058516.1">
    <property type="nucleotide sequence ID" value="NZ_JBHSWB010000002.1"/>
</dbReference>
<evidence type="ECO:0000259" key="1">
    <source>
        <dbReference type="PROSITE" id="PS51534"/>
    </source>
</evidence>